<feature type="domain" description="Putative Flp pilus-assembly TadG-like N-terminal" evidence="1">
    <location>
        <begin position="11"/>
        <end position="56"/>
    </location>
</feature>
<evidence type="ECO:0000313" key="3">
    <source>
        <dbReference type="Proteomes" id="UP000306441"/>
    </source>
</evidence>
<reference evidence="2 3" key="1">
    <citation type="submission" date="2019-04" db="EMBL/GenBank/DDBJ databases">
        <title>Mesorhizobium composti sp. nov., isolated from compost.</title>
        <authorList>
            <person name="Lin S.-Y."/>
            <person name="Hameed A."/>
            <person name="Hsieh Y.-T."/>
            <person name="Young C.-C."/>
        </authorList>
    </citation>
    <scope>NUCLEOTIDE SEQUENCE [LARGE SCALE GENOMIC DNA]</scope>
    <source>
        <strain evidence="2 3">CC-YTH430</strain>
    </source>
</reference>
<accession>A0ABY2Q9G7</accession>
<organism evidence="2 3">
    <name type="scientific">Ollibium composti</name>
    <dbReference type="NCBI Taxonomy" id="2675109"/>
    <lineage>
        <taxon>Bacteria</taxon>
        <taxon>Pseudomonadati</taxon>
        <taxon>Pseudomonadota</taxon>
        <taxon>Alphaproteobacteria</taxon>
        <taxon>Hyphomicrobiales</taxon>
        <taxon>Phyllobacteriaceae</taxon>
        <taxon>Ollibium</taxon>
    </lineage>
</organism>
<dbReference type="Proteomes" id="UP000306441">
    <property type="component" value="Unassembled WGS sequence"/>
</dbReference>
<dbReference type="Pfam" id="PF13400">
    <property type="entry name" value="Tad"/>
    <property type="match status" value="1"/>
</dbReference>
<dbReference type="Gene3D" id="3.40.50.410">
    <property type="entry name" value="von Willebrand factor, type A domain"/>
    <property type="match status" value="1"/>
</dbReference>
<dbReference type="CDD" id="cd00198">
    <property type="entry name" value="vWFA"/>
    <property type="match status" value="1"/>
</dbReference>
<dbReference type="InterPro" id="IPR036465">
    <property type="entry name" value="vWFA_dom_sf"/>
</dbReference>
<comment type="caution">
    <text evidence="2">The sequence shown here is derived from an EMBL/GenBank/DDBJ whole genome shotgun (WGS) entry which is preliminary data.</text>
</comment>
<evidence type="ECO:0000313" key="2">
    <source>
        <dbReference type="EMBL" id="THF58505.1"/>
    </source>
</evidence>
<keyword evidence="3" id="KW-1185">Reference proteome</keyword>
<name>A0ABY2Q9G7_9HYPH</name>
<sequence>MLRSFWKDRRGNFGMLTAFALVPIMGAVALAVDYTGMVREKQDTLNALDAAGIATARYISSGASDDEAITYANDFFMANLSAVPPSNVKLNVLLPRDNTGGGTLKLTATLKYDPYFLPVAAMLVGQDSKALTFDASSEIQLKNTVEVALVLDNSGSMDYYGTGSGKKRIDLLKAAAKQLISTLAGQAAMIKQVAEPVRFGVVPFSASVNVGPDNYYVKKATWLDLDGISPIHHENFDWTSFGNSNNTSNRRVIKNAVTGIYEKKGSDWGTDQVDTKVTRFTLFDEMKYYTDSNQTKKAPYSSWAGCVEQRPSPYDVNDAPANPSNPATMFVPMFAPDQVTGDYNDWFLYERNSKKYYWNDISTNSSARVRQAYMPKYFDLPTIGYVAPYRTQPAGMDAGPNASCSTQPITPLTDVTNVAGMTKVKDAIDAMEPQGATSVGSGLAWGWRVVSSGAPFTEGRPETEKGNDKVVIVLTDGANTYYTPDSLRWGSDSAGTKSTYADYGFMAPYNADSRYSPRMFLNTSSNVVKSGSGAFDNSNYTKAMNEQMATLCQNAKDSKILIMTVSLDIDPSKLSSASERAAAQSQIDGLKSCASESRYRKDPDDPSKPAKLYWNATGADLSDKFKEIADELSNLRIVG</sequence>
<gene>
    <name evidence="2" type="ORF">E6C48_07885</name>
</gene>
<evidence type="ECO:0000259" key="1">
    <source>
        <dbReference type="Pfam" id="PF13400"/>
    </source>
</evidence>
<dbReference type="InterPro" id="IPR028087">
    <property type="entry name" value="Tad_N"/>
</dbReference>
<dbReference type="RefSeq" id="WP_136355788.1">
    <property type="nucleotide sequence ID" value="NZ_SSNY01000003.1"/>
</dbReference>
<proteinExistence type="predicted"/>
<protein>
    <recommendedName>
        <fullName evidence="1">Putative Flp pilus-assembly TadG-like N-terminal domain-containing protein</fullName>
    </recommendedName>
</protein>
<dbReference type="SUPFAM" id="SSF53300">
    <property type="entry name" value="vWA-like"/>
    <property type="match status" value="1"/>
</dbReference>
<dbReference type="EMBL" id="SSNY01000003">
    <property type="protein sequence ID" value="THF58505.1"/>
    <property type="molecule type" value="Genomic_DNA"/>
</dbReference>